<dbReference type="InterPro" id="IPR045851">
    <property type="entry name" value="AMP-bd_C_sf"/>
</dbReference>
<name>A0ABQ4M556_9BACL</name>
<accession>A0ABQ4M556</accession>
<dbReference type="Pfam" id="PF13193">
    <property type="entry name" value="AMP-binding_C"/>
    <property type="match status" value="1"/>
</dbReference>
<dbReference type="Gene3D" id="3.40.50.12780">
    <property type="entry name" value="N-terminal domain of ligase-like"/>
    <property type="match status" value="1"/>
</dbReference>
<evidence type="ECO:0000256" key="1">
    <source>
        <dbReference type="ARBA" id="ARBA00006432"/>
    </source>
</evidence>
<dbReference type="Pfam" id="PF00501">
    <property type="entry name" value="AMP-binding"/>
    <property type="match status" value="1"/>
</dbReference>
<feature type="domain" description="AMP-dependent synthetase/ligase" evidence="3">
    <location>
        <begin position="11"/>
        <end position="355"/>
    </location>
</feature>
<dbReference type="PANTHER" id="PTHR43201:SF5">
    <property type="entry name" value="MEDIUM-CHAIN ACYL-COA LIGASE ACSF2, MITOCHONDRIAL"/>
    <property type="match status" value="1"/>
</dbReference>
<dbReference type="InterPro" id="IPR000873">
    <property type="entry name" value="AMP-dep_synth/lig_dom"/>
</dbReference>
<dbReference type="PROSITE" id="PS00455">
    <property type="entry name" value="AMP_BINDING"/>
    <property type="match status" value="1"/>
</dbReference>
<dbReference type="InterPro" id="IPR025110">
    <property type="entry name" value="AMP-bd_C"/>
</dbReference>
<gene>
    <name evidence="5" type="primary">fadD</name>
    <name evidence="5" type="ORF">J42TS3_01710</name>
</gene>
<evidence type="ECO:0000313" key="5">
    <source>
        <dbReference type="EMBL" id="GIP51136.1"/>
    </source>
</evidence>
<dbReference type="Gene3D" id="3.30.300.30">
    <property type="match status" value="1"/>
</dbReference>
<organism evidence="5 6">
    <name type="scientific">Paenibacillus vini</name>
    <dbReference type="NCBI Taxonomy" id="1476024"/>
    <lineage>
        <taxon>Bacteria</taxon>
        <taxon>Bacillati</taxon>
        <taxon>Bacillota</taxon>
        <taxon>Bacilli</taxon>
        <taxon>Bacillales</taxon>
        <taxon>Paenibacillaceae</taxon>
        <taxon>Paenibacillus</taxon>
    </lineage>
</organism>
<keyword evidence="6" id="KW-1185">Reference proteome</keyword>
<keyword evidence="2" id="KW-0436">Ligase</keyword>
<dbReference type="EMBL" id="BOSL01000001">
    <property type="protein sequence ID" value="GIP51136.1"/>
    <property type="molecule type" value="Genomic_DNA"/>
</dbReference>
<protein>
    <submittedName>
        <fullName evidence="5">Acyl-CoA synthetase</fullName>
    </submittedName>
</protein>
<evidence type="ECO:0000259" key="3">
    <source>
        <dbReference type="Pfam" id="PF00501"/>
    </source>
</evidence>
<dbReference type="PANTHER" id="PTHR43201">
    <property type="entry name" value="ACYL-COA SYNTHETASE"/>
    <property type="match status" value="1"/>
</dbReference>
<proteinExistence type="inferred from homology"/>
<dbReference type="InterPro" id="IPR020845">
    <property type="entry name" value="AMP-binding_CS"/>
</dbReference>
<evidence type="ECO:0000256" key="2">
    <source>
        <dbReference type="ARBA" id="ARBA00022598"/>
    </source>
</evidence>
<reference evidence="5 6" key="1">
    <citation type="submission" date="2021-03" db="EMBL/GenBank/DDBJ databases">
        <title>Antimicrobial resistance genes in bacteria isolated from Japanese honey, and their potential for conferring macrolide and lincosamide resistance in the American foulbrood pathogen Paenibacillus larvae.</title>
        <authorList>
            <person name="Okamoto M."/>
            <person name="Kumagai M."/>
            <person name="Kanamori H."/>
            <person name="Takamatsu D."/>
        </authorList>
    </citation>
    <scope>NUCLEOTIDE SEQUENCE [LARGE SCALE GENOMIC DNA]</scope>
    <source>
        <strain evidence="5 6">J42TS3</strain>
    </source>
</reference>
<dbReference type="RefSeq" id="WP_213653398.1">
    <property type="nucleotide sequence ID" value="NZ_BOSL01000001.1"/>
</dbReference>
<evidence type="ECO:0000313" key="6">
    <source>
        <dbReference type="Proteomes" id="UP000679992"/>
    </source>
</evidence>
<sequence length="496" mass="55691">MNLLTFLIRHSSRIPDRIAIAHNRGSLTYSALAQRVRRVANGLKQGGHTRRNVAILTGNRVEFVEIFLGAVYAGYVPVPMDPKWSPIEINAVLRQCEPGIIFAEEAYSQHIGSSYEPAGRVEIITLSEGNSDDYDSWVASFAPEAEPEAGNELLFIGFTSGTTGVPKGFMRTPLSWLTSFEATREAFRLDMQHCMAPGPLVHSLSLFALMQSLYFGATFHLVEQFHADEVLERCTAVPDMILFVVPTMIESLLQQANPGRASIQALISSGGKWSEQSKQKCREVFEQSRLYEYYGSSEASYISYMDVYETSRPGSVGRPFPGVELSIRNEQDQEVPAGETGQLYVRSGMVFRGYYRLDEETAAVFQDGWLTTGDYMSVDQDGYLYLAGRSKNRMITGGLNVFPEEVETVLQQLPAIQEVMILGVPDERWGERITAVIQWQGDQRLSLDEVKGHCRNYLASYKAPKQLISVDRFIYTSSGKIARRQMREYVLKEVAK</sequence>
<dbReference type="InterPro" id="IPR042099">
    <property type="entry name" value="ANL_N_sf"/>
</dbReference>
<dbReference type="SUPFAM" id="SSF56801">
    <property type="entry name" value="Acetyl-CoA synthetase-like"/>
    <property type="match status" value="1"/>
</dbReference>
<feature type="domain" description="AMP-binding enzyme C-terminal" evidence="4">
    <location>
        <begin position="405"/>
        <end position="480"/>
    </location>
</feature>
<comment type="caution">
    <text evidence="5">The sequence shown here is derived from an EMBL/GenBank/DDBJ whole genome shotgun (WGS) entry which is preliminary data.</text>
</comment>
<comment type="similarity">
    <text evidence="1">Belongs to the ATP-dependent AMP-binding enzyme family.</text>
</comment>
<dbReference type="Proteomes" id="UP000679992">
    <property type="component" value="Unassembled WGS sequence"/>
</dbReference>
<evidence type="ECO:0000259" key="4">
    <source>
        <dbReference type="Pfam" id="PF13193"/>
    </source>
</evidence>